<evidence type="ECO:0000259" key="2">
    <source>
        <dbReference type="Pfam" id="PF09994"/>
    </source>
</evidence>
<protein>
    <submittedName>
        <fullName evidence="3">Uncharacterized conserved protein</fullName>
    </submittedName>
</protein>
<dbReference type="AlphaFoldDB" id="A0A378QJ44"/>
<gene>
    <name evidence="3" type="ORF">NCTC7911_02131</name>
</gene>
<dbReference type="GeneID" id="302270668"/>
<dbReference type="PANTHER" id="PTHR33840">
    <property type="match status" value="1"/>
</dbReference>
<dbReference type="EMBL" id="UGQC01000001">
    <property type="protein sequence ID" value="STZ00721.1"/>
    <property type="molecule type" value="Genomic_DNA"/>
</dbReference>
<proteinExistence type="predicted"/>
<organism evidence="3 4">
    <name type="scientific">Moraxella lacunata</name>
    <dbReference type="NCBI Taxonomy" id="477"/>
    <lineage>
        <taxon>Bacteria</taxon>
        <taxon>Pseudomonadati</taxon>
        <taxon>Pseudomonadota</taxon>
        <taxon>Gammaproteobacteria</taxon>
        <taxon>Moraxellales</taxon>
        <taxon>Moraxellaceae</taxon>
        <taxon>Moraxella</taxon>
    </lineage>
</organism>
<dbReference type="PANTHER" id="PTHR33840:SF1">
    <property type="entry name" value="TLE1 PHOSPHOLIPASE DOMAIN-CONTAINING PROTEIN"/>
    <property type="match status" value="1"/>
</dbReference>
<reference evidence="3 4" key="1">
    <citation type="submission" date="2018-06" db="EMBL/GenBank/DDBJ databases">
        <authorList>
            <consortium name="Pathogen Informatics"/>
            <person name="Doyle S."/>
        </authorList>
    </citation>
    <scope>NUCLEOTIDE SEQUENCE [LARGE SCALE GENOMIC DNA]</scope>
    <source>
        <strain evidence="3 4">NCTC7911</strain>
    </source>
</reference>
<dbReference type="InterPro" id="IPR018712">
    <property type="entry name" value="Tle1-like_cat"/>
</dbReference>
<feature type="compositionally biased region" description="Low complexity" evidence="1">
    <location>
        <begin position="1"/>
        <end position="17"/>
    </location>
</feature>
<feature type="domain" description="T6SS Phospholipase effector Tle1-like catalytic" evidence="2">
    <location>
        <begin position="46"/>
        <end position="190"/>
    </location>
</feature>
<accession>A0A378QJ44</accession>
<feature type="region of interest" description="Disordered" evidence="1">
    <location>
        <begin position="1"/>
        <end position="34"/>
    </location>
</feature>
<dbReference type="Proteomes" id="UP000254107">
    <property type="component" value="Unassembled WGS sequence"/>
</dbReference>
<feature type="domain" description="T6SS Phospholipase effector Tle1-like catalytic" evidence="2">
    <location>
        <begin position="202"/>
        <end position="314"/>
    </location>
</feature>
<evidence type="ECO:0000313" key="4">
    <source>
        <dbReference type="Proteomes" id="UP000254107"/>
    </source>
</evidence>
<sequence>MGTTTGKPTKPSKSTGKALKPTTNPSNTTQGSQVQAKIHDIVTVNLFFDGTKNNYYNIRDRANFPRETLYKPKDYESYLNNYSNVANLYRFIKKETVPNNVLNIYVEGIGTENAVLNQNNQLVSSGKADSTQGFAYGSGDTGVKTRAKEACEKIVEMAKAKKIRANHLRINLFGFSRGAATARHFMHLIKTKPQLLSGWNLKARQIRFGFVGLFDTVSSFHDFDWKSVAKRGGGGVANPNFNDDVGELGLDFRALDADDKKITKIIHIMAMDEYRQYFSVTSIDSAIKGKYGIEVLLNGAHSDIGGGYHNNTKDFYEVDGRKTQLKDWFVQKGYHTAEQVQFVQRKGLSDYYRLSRSSIKHDIYKITLQIMLKFARSPKYAGLTFNNMGDNIKPDGFIATVMGKFPQQVFDFAEKGNWGKYQNLQLQEGSNNLKTLRNKYVHWSAKYIKWGSDNAGGESAVDEIGYEMRLERGVPTRKTIIG</sequence>
<keyword evidence="4" id="KW-1185">Reference proteome</keyword>
<dbReference type="RefSeq" id="WP_115247953.1">
    <property type="nucleotide sequence ID" value="NZ_UGQC01000001.1"/>
</dbReference>
<feature type="compositionally biased region" description="Polar residues" evidence="1">
    <location>
        <begin position="21"/>
        <end position="34"/>
    </location>
</feature>
<name>A0A378QJ44_MORLA</name>
<evidence type="ECO:0000313" key="3">
    <source>
        <dbReference type="EMBL" id="STZ00721.1"/>
    </source>
</evidence>
<dbReference type="Pfam" id="PF09994">
    <property type="entry name" value="T6SS_Tle1-like_cat"/>
    <property type="match status" value="2"/>
</dbReference>
<evidence type="ECO:0000256" key="1">
    <source>
        <dbReference type="SAM" id="MobiDB-lite"/>
    </source>
</evidence>